<reference evidence="3 4" key="1">
    <citation type="submission" date="2023-09" db="EMBL/GenBank/DDBJ databases">
        <title>Pangenome analysis of Batrachochytrium dendrobatidis and related Chytrids.</title>
        <authorList>
            <person name="Yacoub M.N."/>
            <person name="Stajich J.E."/>
            <person name="James T.Y."/>
        </authorList>
    </citation>
    <scope>NUCLEOTIDE SEQUENCE [LARGE SCALE GENOMIC DNA]</scope>
    <source>
        <strain evidence="3 4">JEL0888</strain>
    </source>
</reference>
<name>A0ABR4MWS5_9FUNG</name>
<feature type="region of interest" description="Disordered" evidence="2">
    <location>
        <begin position="312"/>
        <end position="337"/>
    </location>
</feature>
<evidence type="ECO:0000256" key="1">
    <source>
        <dbReference type="SAM" id="Coils"/>
    </source>
</evidence>
<keyword evidence="1" id="KW-0175">Coiled coil</keyword>
<feature type="compositionally biased region" description="Polar residues" evidence="2">
    <location>
        <begin position="587"/>
        <end position="615"/>
    </location>
</feature>
<proteinExistence type="predicted"/>
<evidence type="ECO:0000313" key="3">
    <source>
        <dbReference type="EMBL" id="KAL2911717.1"/>
    </source>
</evidence>
<comment type="caution">
    <text evidence="3">The sequence shown here is derived from an EMBL/GenBank/DDBJ whole genome shotgun (WGS) entry which is preliminary data.</text>
</comment>
<organism evidence="3 4">
    <name type="scientific">Polyrhizophydium stewartii</name>
    <dbReference type="NCBI Taxonomy" id="2732419"/>
    <lineage>
        <taxon>Eukaryota</taxon>
        <taxon>Fungi</taxon>
        <taxon>Fungi incertae sedis</taxon>
        <taxon>Chytridiomycota</taxon>
        <taxon>Chytridiomycota incertae sedis</taxon>
        <taxon>Chytridiomycetes</taxon>
        <taxon>Rhizophydiales</taxon>
        <taxon>Rhizophydiales incertae sedis</taxon>
        <taxon>Polyrhizophydium</taxon>
    </lineage>
</organism>
<protein>
    <submittedName>
        <fullName evidence="3">Uncharacterized protein</fullName>
    </submittedName>
</protein>
<evidence type="ECO:0000256" key="2">
    <source>
        <dbReference type="SAM" id="MobiDB-lite"/>
    </source>
</evidence>
<feature type="region of interest" description="Disordered" evidence="2">
    <location>
        <begin position="543"/>
        <end position="615"/>
    </location>
</feature>
<evidence type="ECO:0000313" key="4">
    <source>
        <dbReference type="Proteomes" id="UP001527925"/>
    </source>
</evidence>
<sequence>MPLSPESLRTPSQRFSAQALRDQHRDMQLAFADPTHPPSEQARLQRNLTATRRLMQIAQSQAHAQQHMAGAAAMQFQPPGLIDMSRKSHEVLAAENNMLKGQVSALQAALVEQAGEKDRLNQCLMAAEQQSADTHRVNGELDAQVVSAIREIAILKHECKELRAARDIAEQDFHHKYERLKKLKADLQLQLEQQNEQIRKLKRQNRELKTQNILVETERFAQDMHQSEIENMSMQLDSSTQEIRNLRRELTEIRKARVDADSSMMSLQDTSMAHGLCSPSKPVLDETFSADGALLAGLTPVESFPVRRQETAKATVDAQTMTDEDARTPRPMPHEQLSARSDAATQVELCAHGHELEYDSVSAVDTTVAADSPEPQLADLGLPKAAAYDSDPQPSAKTDAAAAANDAALVAHLRAKCDELTKIGTEMALYMDEQAEQIGELTKARNLLAKENADMAQDIKAFELLMRRRFSNPDPSQSRAGAAAPCGARACDEAPTTSSANQCEMRVAELEDEVKALSLYITKILAKLMESDHLEAVLTLDETRPRSHSAHHRYSATGAIGGPLHGHRRAPSGKLSMRDLTRGPRSRQPSGSGLTGDQSADQTPSGCSTPASTRSSSFMIPTGKLFAQLQQNLSKLVTISTDTIAERFSMGATLKDPQHGDGHQEHIGANSHLVGAQFDASKPAAMSGESLALPGSGATTSAGGTPTCSPSRKQAAGRSPTLPRLMTASRRSSVATPERACYSAPLAFEHLSRPGDLEWLESLYSRLRGGSEGDDCQQDAAA</sequence>
<accession>A0ABR4MWS5</accession>
<dbReference type="Proteomes" id="UP001527925">
    <property type="component" value="Unassembled WGS sequence"/>
</dbReference>
<feature type="coiled-coil region" evidence="1">
    <location>
        <begin position="145"/>
        <end position="256"/>
    </location>
</feature>
<gene>
    <name evidence="3" type="ORF">HK105_208818</name>
</gene>
<dbReference type="EMBL" id="JADGIZ020000090">
    <property type="protein sequence ID" value="KAL2911717.1"/>
    <property type="molecule type" value="Genomic_DNA"/>
</dbReference>
<keyword evidence="4" id="KW-1185">Reference proteome</keyword>
<feature type="compositionally biased region" description="Low complexity" evidence="2">
    <location>
        <begin position="694"/>
        <end position="711"/>
    </location>
</feature>
<feature type="region of interest" description="Disordered" evidence="2">
    <location>
        <begin position="685"/>
        <end position="736"/>
    </location>
</feature>